<organism evidence="2 3">
    <name type="scientific">Apiospora aurea</name>
    <dbReference type="NCBI Taxonomy" id="335848"/>
    <lineage>
        <taxon>Eukaryota</taxon>
        <taxon>Fungi</taxon>
        <taxon>Dikarya</taxon>
        <taxon>Ascomycota</taxon>
        <taxon>Pezizomycotina</taxon>
        <taxon>Sordariomycetes</taxon>
        <taxon>Xylariomycetidae</taxon>
        <taxon>Amphisphaeriales</taxon>
        <taxon>Apiosporaceae</taxon>
        <taxon>Apiospora</taxon>
    </lineage>
</organism>
<dbReference type="EMBL" id="JAQQWE010000010">
    <property type="protein sequence ID" value="KAK7938042.1"/>
    <property type="molecule type" value="Genomic_DNA"/>
</dbReference>
<feature type="compositionally biased region" description="Polar residues" evidence="1">
    <location>
        <begin position="77"/>
        <end position="86"/>
    </location>
</feature>
<comment type="caution">
    <text evidence="2">The sequence shown here is derived from an EMBL/GenBank/DDBJ whole genome shotgun (WGS) entry which is preliminary data.</text>
</comment>
<evidence type="ECO:0000256" key="1">
    <source>
        <dbReference type="SAM" id="MobiDB-lite"/>
    </source>
</evidence>
<evidence type="ECO:0000313" key="2">
    <source>
        <dbReference type="EMBL" id="KAK7938042.1"/>
    </source>
</evidence>
<keyword evidence="3" id="KW-1185">Reference proteome</keyword>
<dbReference type="GeneID" id="92084194"/>
<proteinExistence type="predicted"/>
<protein>
    <submittedName>
        <fullName evidence="2">Uncharacterized protein</fullName>
    </submittedName>
</protein>
<reference evidence="2 3" key="1">
    <citation type="submission" date="2023-01" db="EMBL/GenBank/DDBJ databases">
        <title>Analysis of 21 Apiospora genomes using comparative genomics revels a genus with tremendous synthesis potential of carbohydrate active enzymes and secondary metabolites.</title>
        <authorList>
            <person name="Sorensen T."/>
        </authorList>
    </citation>
    <scope>NUCLEOTIDE SEQUENCE [LARGE SCALE GENOMIC DNA]</scope>
    <source>
        <strain evidence="2 3">CBS 24483</strain>
    </source>
</reference>
<dbReference type="Proteomes" id="UP001391051">
    <property type="component" value="Unassembled WGS sequence"/>
</dbReference>
<feature type="region of interest" description="Disordered" evidence="1">
    <location>
        <begin position="66"/>
        <end position="96"/>
    </location>
</feature>
<dbReference type="RefSeq" id="XP_066693370.1">
    <property type="nucleotide sequence ID" value="XM_066851132.1"/>
</dbReference>
<sequence>MSVFACFASQGRKDRQAQAHAAPHTASARAEVTPADHRIILGVERERTGHWTHSYGRNKSGAEWHGGMAAWIPGSSLPKSPCSTANGKGEEEKDAVEGDDEFCDVCFPNVTGKAGRPVSSLAGSGWSCCWNGT</sequence>
<gene>
    <name evidence="2" type="ORF">PG986_014910</name>
</gene>
<name>A0ABR1PUB1_9PEZI</name>
<evidence type="ECO:0000313" key="3">
    <source>
        <dbReference type="Proteomes" id="UP001391051"/>
    </source>
</evidence>
<accession>A0ABR1PUB1</accession>